<evidence type="ECO:0000256" key="9">
    <source>
        <dbReference type="ARBA" id="ARBA00022833"/>
    </source>
</evidence>
<dbReference type="GO" id="GO:0051301">
    <property type="term" value="P:cell division"/>
    <property type="evidence" value="ECO:0007669"/>
    <property type="project" value="UniProtKB-KW"/>
</dbReference>
<evidence type="ECO:0000256" key="10">
    <source>
        <dbReference type="ARBA" id="ARBA00022840"/>
    </source>
</evidence>
<comment type="function">
    <text evidence="15">Acts as a processive, ATP-dependent zinc metallopeptidase for both cytoplasmic and membrane proteins. Plays a role in the quality control of integral membrane proteins.</text>
</comment>
<keyword evidence="5 15" id="KW-0812">Transmembrane</keyword>
<dbReference type="PROSITE" id="PS00674">
    <property type="entry name" value="AAA"/>
    <property type="match status" value="1"/>
</dbReference>
<feature type="binding site" evidence="15">
    <location>
        <begin position="228"/>
        <end position="235"/>
    </location>
    <ligand>
        <name>ATP</name>
        <dbReference type="ChEBI" id="CHEBI:30616"/>
    </ligand>
</feature>
<comment type="subunit">
    <text evidence="15">Homohexamer.</text>
</comment>
<dbReference type="GO" id="GO:0016887">
    <property type="term" value="F:ATP hydrolysis activity"/>
    <property type="evidence" value="ECO:0007669"/>
    <property type="project" value="UniProtKB-UniRule"/>
</dbReference>
<feature type="region of interest" description="Disordered" evidence="17">
    <location>
        <begin position="1"/>
        <end position="27"/>
    </location>
</feature>
<dbReference type="CDD" id="cd19501">
    <property type="entry name" value="RecA-like_FtsH"/>
    <property type="match status" value="1"/>
</dbReference>
<dbReference type="GO" id="GO:0030163">
    <property type="term" value="P:protein catabolic process"/>
    <property type="evidence" value="ECO:0007669"/>
    <property type="project" value="UniProtKB-UniRule"/>
</dbReference>
<dbReference type="EC" id="3.4.24.-" evidence="15"/>
<dbReference type="NCBIfam" id="TIGR01241">
    <property type="entry name" value="FtsH_fam"/>
    <property type="match status" value="1"/>
</dbReference>
<dbReference type="PANTHER" id="PTHR23076:SF97">
    <property type="entry name" value="ATP-DEPENDENT ZINC METALLOPROTEASE YME1L1"/>
    <property type="match status" value="1"/>
</dbReference>
<dbReference type="InterPro" id="IPR011546">
    <property type="entry name" value="Pept_M41_FtsH_extracell"/>
</dbReference>
<keyword evidence="9 15" id="KW-0862">Zinc</keyword>
<dbReference type="HAMAP" id="MF_01458">
    <property type="entry name" value="FtsH"/>
    <property type="match status" value="1"/>
</dbReference>
<feature type="domain" description="AAA+ ATPase" evidence="18">
    <location>
        <begin position="220"/>
        <end position="359"/>
    </location>
</feature>
<dbReference type="GO" id="GO:0006508">
    <property type="term" value="P:proteolysis"/>
    <property type="evidence" value="ECO:0007669"/>
    <property type="project" value="UniProtKB-KW"/>
</dbReference>
<evidence type="ECO:0000256" key="12">
    <source>
        <dbReference type="ARBA" id="ARBA00023049"/>
    </source>
</evidence>
<evidence type="ECO:0000256" key="6">
    <source>
        <dbReference type="ARBA" id="ARBA00022723"/>
    </source>
</evidence>
<dbReference type="EMBL" id="PEWD01000023">
    <property type="protein sequence ID" value="PIU69181.1"/>
    <property type="molecule type" value="Genomic_DNA"/>
</dbReference>
<dbReference type="FunFam" id="1.10.8.60:FF:000001">
    <property type="entry name" value="ATP-dependent zinc metalloprotease FtsH"/>
    <property type="match status" value="1"/>
</dbReference>
<dbReference type="FunFam" id="3.40.50.300:FF:000001">
    <property type="entry name" value="ATP-dependent zinc metalloprotease FtsH"/>
    <property type="match status" value="1"/>
</dbReference>
<evidence type="ECO:0000256" key="13">
    <source>
        <dbReference type="ARBA" id="ARBA00023136"/>
    </source>
</evidence>
<keyword evidence="11 15" id="KW-1133">Transmembrane helix</keyword>
<dbReference type="Gene3D" id="1.10.8.60">
    <property type="match status" value="1"/>
</dbReference>
<dbReference type="Pfam" id="PF06480">
    <property type="entry name" value="FtsH_ext"/>
    <property type="match status" value="1"/>
</dbReference>
<comment type="subcellular location">
    <subcellularLocation>
        <location evidence="15">Cell membrane</location>
        <topology evidence="15">Multi-pass membrane protein</topology>
        <orientation evidence="15">Cytoplasmic side</orientation>
    </subcellularLocation>
    <subcellularLocation>
        <location evidence="1">Membrane</location>
    </subcellularLocation>
</comment>
<dbReference type="GO" id="GO:0004176">
    <property type="term" value="F:ATP-dependent peptidase activity"/>
    <property type="evidence" value="ECO:0007669"/>
    <property type="project" value="InterPro"/>
</dbReference>
<comment type="caution">
    <text evidence="19">The sequence shown here is derived from an EMBL/GenBank/DDBJ whole genome shotgun (WGS) entry which is preliminary data.</text>
</comment>
<dbReference type="Pfam" id="PF01434">
    <property type="entry name" value="Peptidase_M41"/>
    <property type="match status" value="1"/>
</dbReference>
<dbReference type="Pfam" id="PF17862">
    <property type="entry name" value="AAA_lid_3"/>
    <property type="match status" value="1"/>
</dbReference>
<keyword evidence="12 15" id="KW-0482">Metalloprotease</keyword>
<evidence type="ECO:0000256" key="15">
    <source>
        <dbReference type="HAMAP-Rule" id="MF_01458"/>
    </source>
</evidence>
<sequence>MDKDSQPILDGKNNQKSPRKNPLPPLKSNQKNIFRGLFIYLILVIVSLFVYYNLSNFTSGQKKEIPITQIAQEIKDGTVQKIEVQGENLTVFLQNGSQETSRLEPGESVFSTLKDLGANPDSVEIQVLSQSSLSLWVNIILQVVPLLLIVLFFLFMFRQAQSAGNSLFSFAKSRAKLFTKDKPQVKFADAAGVEEAKKELGEVVEFLKHPQKFRALGAKIPKGVLLVGPPGTGKTLLARAVAGEAGVPFYWIAGSEFMEMLVGVGASRVRDLFDDAKKSAPSIIFIDELDAIGRQRGAGLGGGHDEREQTLNQILVEMDGFDPNVNVIVVAATNRPDILDPALLRPGRFDRRVVLDLPDLEGRKGIIKIHMKGKPIAPEVNIDKIARRTVGFSGADIENMMNEAAILAARLNKKIIEPVDLEESATKVKLGPEKRRLQSDEERRMIAYHEAGHAVATFYLPHLDPVHRISIVSRGLSLGYTMVPPATDRYNETQTRLLEIITSMLGGRAAEELKFNEQTVGASSDIERATEIAREMVCHFGMSKLGPIMLGRKEELIFLGRDFSEQKNYSEMMAAKIDAEIEKIILGSLEKARKILKEHPDKLDLIAETLVKNETIEGEEFEALMKK</sequence>
<gene>
    <name evidence="15" type="primary">ftsH</name>
    <name evidence="19" type="ORF">COS81_01110</name>
</gene>
<dbReference type="InterPro" id="IPR027417">
    <property type="entry name" value="P-loop_NTPase"/>
</dbReference>
<comment type="similarity">
    <text evidence="16">Belongs to the AAA ATPase family.</text>
</comment>
<comment type="cofactor">
    <cofactor evidence="15">
        <name>Zn(2+)</name>
        <dbReference type="ChEBI" id="CHEBI:29105"/>
    </cofactor>
    <text evidence="15">Binds 1 zinc ion per subunit.</text>
</comment>
<keyword evidence="3 15" id="KW-1003">Cell membrane</keyword>
<feature type="binding site" evidence="15">
    <location>
        <position position="453"/>
    </location>
    <ligand>
        <name>Zn(2+)</name>
        <dbReference type="ChEBI" id="CHEBI:29105"/>
        <note>catalytic</note>
    </ligand>
</feature>
<comment type="similarity">
    <text evidence="14 15">In the central section; belongs to the AAA ATPase family.</text>
</comment>
<organism evidence="19 20">
    <name type="scientific">candidate division WWE3 bacterium CG06_land_8_20_14_3_00_42_16</name>
    <dbReference type="NCBI Taxonomy" id="1975083"/>
    <lineage>
        <taxon>Bacteria</taxon>
        <taxon>Katanobacteria</taxon>
    </lineage>
</organism>
<evidence type="ECO:0000256" key="16">
    <source>
        <dbReference type="RuleBase" id="RU003651"/>
    </source>
</evidence>
<evidence type="ECO:0000313" key="20">
    <source>
        <dbReference type="Proteomes" id="UP000229916"/>
    </source>
</evidence>
<dbReference type="SUPFAM" id="SSF52540">
    <property type="entry name" value="P-loop containing nucleoside triphosphate hydrolases"/>
    <property type="match status" value="1"/>
</dbReference>
<feature type="binding site" evidence="15">
    <location>
        <position position="449"/>
    </location>
    <ligand>
        <name>Zn(2+)</name>
        <dbReference type="ChEBI" id="CHEBI:29105"/>
        <note>catalytic</note>
    </ligand>
</feature>
<evidence type="ECO:0000256" key="17">
    <source>
        <dbReference type="SAM" id="MobiDB-lite"/>
    </source>
</evidence>
<dbReference type="SMART" id="SM00382">
    <property type="entry name" value="AAA"/>
    <property type="match status" value="1"/>
</dbReference>
<dbReference type="SUPFAM" id="SSF140990">
    <property type="entry name" value="FtsH protease domain-like"/>
    <property type="match status" value="1"/>
</dbReference>
<evidence type="ECO:0000259" key="18">
    <source>
        <dbReference type="SMART" id="SM00382"/>
    </source>
</evidence>
<reference evidence="20" key="1">
    <citation type="submission" date="2017-09" db="EMBL/GenBank/DDBJ databases">
        <title>Depth-based differentiation of microbial function through sediment-hosted aquifers and enrichment of novel symbionts in the deep terrestrial subsurface.</title>
        <authorList>
            <person name="Probst A.J."/>
            <person name="Ladd B."/>
            <person name="Jarett J.K."/>
            <person name="Geller-Mcgrath D.E."/>
            <person name="Sieber C.M.K."/>
            <person name="Emerson J.B."/>
            <person name="Anantharaman K."/>
            <person name="Thomas B.C."/>
            <person name="Malmstrom R."/>
            <person name="Stieglmeier M."/>
            <person name="Klingl A."/>
            <person name="Woyke T."/>
            <person name="Ryan C.M."/>
            <person name="Banfield J.F."/>
        </authorList>
    </citation>
    <scope>NUCLEOTIDE SEQUENCE [LARGE SCALE GENOMIC DNA]</scope>
</reference>
<evidence type="ECO:0000256" key="2">
    <source>
        <dbReference type="ARBA" id="ARBA00010044"/>
    </source>
</evidence>
<protein>
    <recommendedName>
        <fullName evidence="15">ATP-dependent zinc metalloprotease FtsH</fullName>
        <ecNumber evidence="15">3.4.24.-</ecNumber>
    </recommendedName>
</protein>
<keyword evidence="13 15" id="KW-0472">Membrane</keyword>
<dbReference type="GO" id="GO:0004222">
    <property type="term" value="F:metalloendopeptidase activity"/>
    <property type="evidence" value="ECO:0007669"/>
    <property type="project" value="InterPro"/>
</dbReference>
<dbReference type="Pfam" id="PF00004">
    <property type="entry name" value="AAA"/>
    <property type="match status" value="1"/>
</dbReference>
<dbReference type="GO" id="GO:0008270">
    <property type="term" value="F:zinc ion binding"/>
    <property type="evidence" value="ECO:0007669"/>
    <property type="project" value="UniProtKB-UniRule"/>
</dbReference>
<keyword evidence="10 15" id="KW-0067">ATP-binding</keyword>
<evidence type="ECO:0000256" key="5">
    <source>
        <dbReference type="ARBA" id="ARBA00022692"/>
    </source>
</evidence>
<evidence type="ECO:0000256" key="14">
    <source>
        <dbReference type="ARBA" id="ARBA00061570"/>
    </source>
</evidence>
<dbReference type="Gene3D" id="1.20.58.760">
    <property type="entry name" value="Peptidase M41"/>
    <property type="match status" value="1"/>
</dbReference>
<keyword evidence="7 15" id="KW-0547">Nucleotide-binding</keyword>
<feature type="transmembrane region" description="Helical" evidence="15">
    <location>
        <begin position="33"/>
        <end position="54"/>
    </location>
</feature>
<proteinExistence type="inferred from homology"/>
<dbReference type="GO" id="GO:0005886">
    <property type="term" value="C:plasma membrane"/>
    <property type="evidence" value="ECO:0007669"/>
    <property type="project" value="UniProtKB-SubCell"/>
</dbReference>
<feature type="binding site" evidence="15">
    <location>
        <position position="525"/>
    </location>
    <ligand>
        <name>Zn(2+)</name>
        <dbReference type="ChEBI" id="CHEBI:29105"/>
        <note>catalytic</note>
    </ligand>
</feature>
<evidence type="ECO:0000256" key="1">
    <source>
        <dbReference type="ARBA" id="ARBA00004370"/>
    </source>
</evidence>
<dbReference type="InterPro" id="IPR003593">
    <property type="entry name" value="AAA+_ATPase"/>
</dbReference>
<dbReference type="InterPro" id="IPR003959">
    <property type="entry name" value="ATPase_AAA_core"/>
</dbReference>
<evidence type="ECO:0000256" key="11">
    <source>
        <dbReference type="ARBA" id="ARBA00022989"/>
    </source>
</evidence>
<dbReference type="InterPro" id="IPR005936">
    <property type="entry name" value="FtsH"/>
</dbReference>
<dbReference type="FunFam" id="1.20.58.760:FF:000001">
    <property type="entry name" value="ATP-dependent zinc metalloprotease FtsH"/>
    <property type="match status" value="1"/>
</dbReference>
<dbReference type="AlphaFoldDB" id="A0A2M7AP53"/>
<dbReference type="Gene3D" id="3.40.50.300">
    <property type="entry name" value="P-loop containing nucleotide triphosphate hydrolases"/>
    <property type="match status" value="1"/>
</dbReference>
<keyword evidence="19" id="KW-0131">Cell cycle</keyword>
<dbReference type="PANTHER" id="PTHR23076">
    <property type="entry name" value="METALLOPROTEASE M41 FTSH"/>
    <property type="match status" value="1"/>
</dbReference>
<accession>A0A2M7AP53</accession>
<dbReference type="InterPro" id="IPR000642">
    <property type="entry name" value="Peptidase_M41"/>
</dbReference>
<evidence type="ECO:0000256" key="3">
    <source>
        <dbReference type="ARBA" id="ARBA00022475"/>
    </source>
</evidence>
<comment type="similarity">
    <text evidence="2 15">In the C-terminal section; belongs to the peptidase M41 family.</text>
</comment>
<keyword evidence="19" id="KW-0132">Cell division</keyword>
<dbReference type="GO" id="GO:0005524">
    <property type="term" value="F:ATP binding"/>
    <property type="evidence" value="ECO:0007669"/>
    <property type="project" value="UniProtKB-UniRule"/>
</dbReference>
<feature type="transmembrane region" description="Helical" evidence="15">
    <location>
        <begin position="135"/>
        <end position="157"/>
    </location>
</feature>
<evidence type="ECO:0000313" key="19">
    <source>
        <dbReference type="EMBL" id="PIU69181.1"/>
    </source>
</evidence>
<dbReference type="InterPro" id="IPR003960">
    <property type="entry name" value="ATPase_AAA_CS"/>
</dbReference>
<keyword evidence="8 15" id="KW-0378">Hydrolase</keyword>
<evidence type="ECO:0000256" key="8">
    <source>
        <dbReference type="ARBA" id="ARBA00022801"/>
    </source>
</evidence>
<evidence type="ECO:0000256" key="4">
    <source>
        <dbReference type="ARBA" id="ARBA00022670"/>
    </source>
</evidence>
<keyword evidence="6 15" id="KW-0479">Metal-binding</keyword>
<dbReference type="InterPro" id="IPR037219">
    <property type="entry name" value="Peptidase_M41-like"/>
</dbReference>
<dbReference type="Proteomes" id="UP000229916">
    <property type="component" value="Unassembled WGS sequence"/>
</dbReference>
<feature type="active site" evidence="15">
    <location>
        <position position="450"/>
    </location>
</feature>
<keyword evidence="4 15" id="KW-0645">Protease</keyword>
<dbReference type="InterPro" id="IPR041569">
    <property type="entry name" value="AAA_lid_3"/>
</dbReference>
<name>A0A2M7AP53_UNCKA</name>
<evidence type="ECO:0000256" key="7">
    <source>
        <dbReference type="ARBA" id="ARBA00022741"/>
    </source>
</evidence>